<dbReference type="VEuPathDB" id="FungiDB:F503_06546"/>
<dbReference type="Proteomes" id="UP000016923">
    <property type="component" value="Unassembled WGS sequence"/>
</dbReference>
<dbReference type="HOGENOM" id="CLU_015092_4_1_1"/>
<dbReference type="OrthoDB" id="5242705at2759"/>
<reference evidence="2 3" key="1">
    <citation type="journal article" date="2013" name="BMC Genomics">
        <title>The genome and transcriptome of the pine saprophyte Ophiostoma piceae, and a comparison with the bark beetle-associated pine pathogen Grosmannia clavigera.</title>
        <authorList>
            <person name="Haridas S."/>
            <person name="Wang Y."/>
            <person name="Lim L."/>
            <person name="Massoumi Alamouti S."/>
            <person name="Jackman S."/>
            <person name="Docking R."/>
            <person name="Robertson G."/>
            <person name="Birol I."/>
            <person name="Bohlmann J."/>
            <person name="Breuil C."/>
        </authorList>
    </citation>
    <scope>NUCLEOTIDE SEQUENCE [LARGE SCALE GENOMIC DNA]</scope>
    <source>
        <strain evidence="2 3">UAMH 11346</strain>
    </source>
</reference>
<evidence type="ECO:0000256" key="1">
    <source>
        <dbReference type="SAM" id="Phobius"/>
    </source>
</evidence>
<protein>
    <submittedName>
        <fullName evidence="2">Arginase family protein</fullName>
    </submittedName>
</protein>
<organism evidence="2 3">
    <name type="scientific">Ophiostoma piceae (strain UAMH 11346)</name>
    <name type="common">Sap stain fungus</name>
    <dbReference type="NCBI Taxonomy" id="1262450"/>
    <lineage>
        <taxon>Eukaryota</taxon>
        <taxon>Fungi</taxon>
        <taxon>Dikarya</taxon>
        <taxon>Ascomycota</taxon>
        <taxon>Pezizomycotina</taxon>
        <taxon>Sordariomycetes</taxon>
        <taxon>Sordariomycetidae</taxon>
        <taxon>Ophiostomatales</taxon>
        <taxon>Ophiostomataceae</taxon>
        <taxon>Ophiostoma</taxon>
    </lineage>
</organism>
<proteinExistence type="predicted"/>
<evidence type="ECO:0000313" key="3">
    <source>
        <dbReference type="Proteomes" id="UP000016923"/>
    </source>
</evidence>
<feature type="transmembrane region" description="Helical" evidence="1">
    <location>
        <begin position="176"/>
        <end position="197"/>
    </location>
</feature>
<keyword evidence="1" id="KW-0812">Transmembrane</keyword>
<keyword evidence="3" id="KW-1185">Reference proteome</keyword>
<dbReference type="AlphaFoldDB" id="S3CPQ4"/>
<accession>S3CPQ4</accession>
<name>S3CPQ4_OPHP1</name>
<dbReference type="STRING" id="1262450.S3CPQ4"/>
<keyword evidence="1" id="KW-0472">Membrane</keyword>
<dbReference type="eggNOG" id="ENOG502R1RI">
    <property type="taxonomic scope" value="Eukaryota"/>
</dbReference>
<dbReference type="PANTHER" id="PTHR35394:SF5">
    <property type="entry name" value="DUF3176 DOMAIN-CONTAINING PROTEIN"/>
    <property type="match status" value="1"/>
</dbReference>
<dbReference type="EMBL" id="KE148176">
    <property type="protein sequence ID" value="EPE02570.1"/>
    <property type="molecule type" value="Genomic_DNA"/>
</dbReference>
<evidence type="ECO:0000313" key="2">
    <source>
        <dbReference type="EMBL" id="EPE02570.1"/>
    </source>
</evidence>
<feature type="transmembrane region" description="Helical" evidence="1">
    <location>
        <begin position="64"/>
        <end position="88"/>
    </location>
</feature>
<feature type="transmembrane region" description="Helical" evidence="1">
    <location>
        <begin position="108"/>
        <end position="128"/>
    </location>
</feature>
<sequence length="639" mass="68310">MNSDNSNTFALRENLQHSTLVSQSQTIDFSNVSEATKNRGYYHPQTAAHNNVHSHEGRRKRMAVFIWITEILMLGVGVLCLIGIYAVLATYDNSPLPKFPYSVTLNTIISLLTQILTTTVGAATGAIISQCKWNWFSPTKSGDHQLRKLSDYVTFDQAAQGPLGAVKLLLTRPSMIIGSGAAVGALLVLAIPVVGSFTQQLVKYEARSLVYANTTFNTAVGVPTVPSSAFYDAYLTGPILASKETALAWKGGFSNAVYSAEAGIDFNITSNCVTGNCTWPDYATLGVSSICVNRTSEVVKSCDKTGQVCTYAMAYGSGPTGTLSYHYGTYINATLDSDSSGTAAVLNETSSYGNEISRATYLFTEDGGTPKAITCSLYLAVHTRRTTVLNGILTDSIVSTFPNASVADAGKKIKTAEVGSSAYTNISMIPSASDGDLFSRGSPSAIDYGIFHFSWSTITWFTKQSVSTFASGGIGEISYSTDLARVLFNLDQGVSINNQTLSLSDDEGGAVGYLYKKLADSFTVVLRSDPSSTGTSAQNGTSYRTETFVATDWKWFALPSVLLSITGILLVSVMWQTSRNGVEPFKGDSLAALFTGVLPAQAVARVAAPPDSTDEMSEVADKMHVKLSRDRNGQLVFTS</sequence>
<dbReference type="OMA" id="LMLLYRT"/>
<keyword evidence="1" id="KW-1133">Transmembrane helix</keyword>
<gene>
    <name evidence="2" type="ORF">F503_06546</name>
</gene>
<dbReference type="PANTHER" id="PTHR35394">
    <property type="entry name" value="DUF3176 DOMAIN-CONTAINING PROTEIN"/>
    <property type="match status" value="1"/>
</dbReference>
<dbReference type="InterPro" id="IPR021514">
    <property type="entry name" value="DUF3176"/>
</dbReference>
<dbReference type="Pfam" id="PF11374">
    <property type="entry name" value="DUF3176"/>
    <property type="match status" value="1"/>
</dbReference>